<reference evidence="1" key="1">
    <citation type="journal article" date="2021" name="Environ. Microbiol.">
        <title>Gene family expansions and transcriptome signatures uncover fungal adaptations to wood decay.</title>
        <authorList>
            <person name="Hage H."/>
            <person name="Miyauchi S."/>
            <person name="Viragh M."/>
            <person name="Drula E."/>
            <person name="Min B."/>
            <person name="Chaduli D."/>
            <person name="Navarro D."/>
            <person name="Favel A."/>
            <person name="Norest M."/>
            <person name="Lesage-Meessen L."/>
            <person name="Balint B."/>
            <person name="Merenyi Z."/>
            <person name="de Eugenio L."/>
            <person name="Morin E."/>
            <person name="Martinez A.T."/>
            <person name="Baldrian P."/>
            <person name="Stursova M."/>
            <person name="Martinez M.J."/>
            <person name="Novotny C."/>
            <person name="Magnuson J.K."/>
            <person name="Spatafora J.W."/>
            <person name="Maurice S."/>
            <person name="Pangilinan J."/>
            <person name="Andreopoulos W."/>
            <person name="LaButti K."/>
            <person name="Hundley H."/>
            <person name="Na H."/>
            <person name="Kuo A."/>
            <person name="Barry K."/>
            <person name="Lipzen A."/>
            <person name="Henrissat B."/>
            <person name="Riley R."/>
            <person name="Ahrendt S."/>
            <person name="Nagy L.G."/>
            <person name="Grigoriev I.V."/>
            <person name="Martin F."/>
            <person name="Rosso M.N."/>
        </authorList>
    </citation>
    <scope>NUCLEOTIDE SEQUENCE</scope>
    <source>
        <strain evidence="1">CBS 384.51</strain>
    </source>
</reference>
<keyword evidence="2" id="KW-1185">Reference proteome</keyword>
<proteinExistence type="predicted"/>
<dbReference type="EMBL" id="MU274917">
    <property type="protein sequence ID" value="KAI0087529.1"/>
    <property type="molecule type" value="Genomic_DNA"/>
</dbReference>
<accession>A0ACB8TZW5</accession>
<evidence type="ECO:0000313" key="2">
    <source>
        <dbReference type="Proteomes" id="UP001055072"/>
    </source>
</evidence>
<name>A0ACB8TZW5_9APHY</name>
<organism evidence="1 2">
    <name type="scientific">Irpex rosettiformis</name>
    <dbReference type="NCBI Taxonomy" id="378272"/>
    <lineage>
        <taxon>Eukaryota</taxon>
        <taxon>Fungi</taxon>
        <taxon>Dikarya</taxon>
        <taxon>Basidiomycota</taxon>
        <taxon>Agaricomycotina</taxon>
        <taxon>Agaricomycetes</taxon>
        <taxon>Polyporales</taxon>
        <taxon>Irpicaceae</taxon>
        <taxon>Irpex</taxon>
    </lineage>
</organism>
<gene>
    <name evidence="1" type="ORF">BDY19DRAFT_235062</name>
</gene>
<dbReference type="Proteomes" id="UP001055072">
    <property type="component" value="Unassembled WGS sequence"/>
</dbReference>
<comment type="caution">
    <text evidence="1">The sequence shown here is derived from an EMBL/GenBank/DDBJ whole genome shotgun (WGS) entry which is preliminary data.</text>
</comment>
<sequence length="467" mass="51316">MDFIAPGALPPVLPPLIVEMSSRLWSSLFSAAAVVAASTTAAAQLGAASDSSPGLASTSGVYNGSTTPPSLPWNTYNYCNAPHVVPAHYTLPSAKGARLVYVNTVIRHHKRTPDNLYPQENPLNTPWDCSNFEQFSFGGPEGAQVFHKTETPDWHPFLVNVWNGTCDEGQLTRGGLDDAVKHGQDYWAVYSKKLGFLKSVNEKDIFIRTSVEPRTMQVASGILTGFDKSFASKTFPVTTQPSPIDSVPPNYPCPHANDVRNAYQSVPAWTDHLQANADLKARLDATLGTAGRADWASWYDHFFDTFTSRTCNGHTLPCNATGACVSEADALKVFSIGDFEYNYIWNAAQNSSTYNQLTFGVFLQELANNFRLFKSGQETFKLRFFVGHDGTMVRLASALGFGKINPLRWPALGSEITMEVWDVRGQNFVRVLHEGTVVSTFEWVTLDDFIALLDSQVVPGLFSQCNS</sequence>
<protein>
    <submittedName>
        <fullName evidence="1">Phosphoglycerate mutase-like protein</fullName>
    </submittedName>
</protein>
<evidence type="ECO:0000313" key="1">
    <source>
        <dbReference type="EMBL" id="KAI0087529.1"/>
    </source>
</evidence>